<dbReference type="Proteomes" id="UP000642673">
    <property type="component" value="Unassembled WGS sequence"/>
</dbReference>
<accession>A0ABQ3EV43</accession>
<comment type="caution">
    <text evidence="1">The sequence shown here is derived from an EMBL/GenBank/DDBJ whole genome shotgun (WGS) entry which is preliminary data.</text>
</comment>
<sequence length="107" mass="11477">MIRNAVTCDREDCLALCLEPREPENARFGEMIVEAGWVVRPAAAVLPGYPAAPDVLAHLCPACAAGRGPVLERGECPACAGKTEDLESGSTCHYCRKVVPHLADKWC</sequence>
<reference evidence="2" key="1">
    <citation type="journal article" date="2019" name="Int. J. Syst. Evol. Microbiol.">
        <title>The Global Catalogue of Microorganisms (GCM) 10K type strain sequencing project: providing services to taxonomists for standard genome sequencing and annotation.</title>
        <authorList>
            <consortium name="The Broad Institute Genomics Platform"/>
            <consortium name="The Broad Institute Genome Sequencing Center for Infectious Disease"/>
            <person name="Wu L."/>
            <person name="Ma J."/>
        </authorList>
    </citation>
    <scope>NUCLEOTIDE SEQUENCE [LARGE SCALE GENOMIC DNA]</scope>
    <source>
        <strain evidence="2">JCM 4738</strain>
    </source>
</reference>
<keyword evidence="2" id="KW-1185">Reference proteome</keyword>
<evidence type="ECO:0000313" key="2">
    <source>
        <dbReference type="Proteomes" id="UP000642673"/>
    </source>
</evidence>
<organism evidence="1 2">
    <name type="scientific">Streptomyces cirratus</name>
    <dbReference type="NCBI Taxonomy" id="68187"/>
    <lineage>
        <taxon>Bacteria</taxon>
        <taxon>Bacillati</taxon>
        <taxon>Actinomycetota</taxon>
        <taxon>Actinomycetes</taxon>
        <taxon>Kitasatosporales</taxon>
        <taxon>Streptomycetaceae</taxon>
        <taxon>Streptomyces</taxon>
    </lineage>
</organism>
<evidence type="ECO:0000313" key="1">
    <source>
        <dbReference type="EMBL" id="GHB59388.1"/>
    </source>
</evidence>
<protein>
    <submittedName>
        <fullName evidence="1">Uncharacterized protein</fullName>
    </submittedName>
</protein>
<proteinExistence type="predicted"/>
<gene>
    <name evidence="1" type="ORF">GCM10010347_31670</name>
</gene>
<dbReference type="RefSeq" id="WP_190184802.1">
    <property type="nucleotide sequence ID" value="NZ_BMVP01000005.1"/>
</dbReference>
<dbReference type="EMBL" id="BMVP01000005">
    <property type="protein sequence ID" value="GHB59388.1"/>
    <property type="molecule type" value="Genomic_DNA"/>
</dbReference>
<name>A0ABQ3EV43_9ACTN</name>